<evidence type="ECO:0000313" key="4">
    <source>
        <dbReference type="EMBL" id="AMK11956.1"/>
    </source>
</evidence>
<gene>
    <name evidence="4" type="ORF">AWY79_12960</name>
    <name evidence="5" type="ORF">EDC59_109114</name>
</gene>
<accession>A0A126QQE8</accession>
<dbReference type="GO" id="GO:0016491">
    <property type="term" value="F:oxidoreductase activity"/>
    <property type="evidence" value="ECO:0007669"/>
    <property type="project" value="UniProtKB-KW"/>
</dbReference>
<reference evidence="5 7" key="2">
    <citation type="submission" date="2019-03" db="EMBL/GenBank/DDBJ databases">
        <title>Genomic Encyclopedia of Type Strains, Phase IV (KMG-IV): sequencing the most valuable type-strain genomes for metagenomic binning, comparative biology and taxonomic classification.</title>
        <authorList>
            <person name="Goeker M."/>
        </authorList>
    </citation>
    <scope>NUCLEOTIDE SEQUENCE [LARGE SCALE GENOMIC DNA]</scope>
    <source>
        <strain evidence="5 7">DSM 101483</strain>
    </source>
</reference>
<dbReference type="EMBL" id="SOBK01000009">
    <property type="protein sequence ID" value="TDT87227.1"/>
    <property type="molecule type" value="Genomic_DNA"/>
</dbReference>
<evidence type="ECO:0000256" key="2">
    <source>
        <dbReference type="ARBA" id="ARBA00023002"/>
    </source>
</evidence>
<dbReference type="InterPro" id="IPR023312">
    <property type="entry name" value="Put_nitroreductase_C_bac"/>
</dbReference>
<dbReference type="Gene3D" id="2.20.180.10">
    <property type="entry name" value="putative fmn-dependent nitroreductase like domains"/>
    <property type="match status" value="1"/>
</dbReference>
<dbReference type="KEGG" id="dej:AWY79_12960"/>
<dbReference type="Proteomes" id="UP000055611">
    <property type="component" value="Chromosome"/>
</dbReference>
<dbReference type="RefSeq" id="WP_066804669.1">
    <property type="nucleotide sequence ID" value="NZ_CP014206.1"/>
</dbReference>
<comment type="similarity">
    <text evidence="1">Belongs to the nitroreductase family.</text>
</comment>
<dbReference type="Proteomes" id="UP000295506">
    <property type="component" value="Unassembled WGS sequence"/>
</dbReference>
<evidence type="ECO:0000313" key="6">
    <source>
        <dbReference type="Proteomes" id="UP000055611"/>
    </source>
</evidence>
<evidence type="ECO:0000313" key="7">
    <source>
        <dbReference type="Proteomes" id="UP000295506"/>
    </source>
</evidence>
<dbReference type="OrthoDB" id="9804207at2"/>
<dbReference type="SUPFAM" id="SSF55469">
    <property type="entry name" value="FMN-dependent nitroreductase-like"/>
    <property type="match status" value="1"/>
</dbReference>
<dbReference type="Pfam" id="PF00881">
    <property type="entry name" value="Nitroreductase"/>
    <property type="match status" value="2"/>
</dbReference>
<evidence type="ECO:0000259" key="3">
    <source>
        <dbReference type="Pfam" id="PF00881"/>
    </source>
</evidence>
<dbReference type="EMBL" id="CP014206">
    <property type="protein sequence ID" value="AMK11956.1"/>
    <property type="molecule type" value="Genomic_DNA"/>
</dbReference>
<sequence length="195" mass="21503">MTLRELVEQNRTRRKFDQSKSIPAGDLVELVDMARFVPTGMNKQPLKYLVTTDPEQCAQIFPLLGWAGYLKDWAGPDEGQRPTGYIVIVLDKEIAETPGCDHGIAAQTIMLGAVEKGLGGCIIATVNRGKLGRIFNLPGRFEILLVLALGIPAQEVVVEPLPSDGSIKYWTGEDGRHHVPKRGLDEVLLARYPEE</sequence>
<proteinExistence type="inferred from homology"/>
<evidence type="ECO:0000256" key="1">
    <source>
        <dbReference type="ARBA" id="ARBA00007118"/>
    </source>
</evidence>
<dbReference type="InterPro" id="IPR000415">
    <property type="entry name" value="Nitroreductase-like"/>
</dbReference>
<dbReference type="Gene3D" id="3.40.109.10">
    <property type="entry name" value="NADH Oxidase"/>
    <property type="match status" value="1"/>
</dbReference>
<dbReference type="AlphaFoldDB" id="A0A126QQE8"/>
<dbReference type="CDD" id="cd02062">
    <property type="entry name" value="Nitro_FMN_reductase"/>
    <property type="match status" value="1"/>
</dbReference>
<protein>
    <submittedName>
        <fullName evidence="5">Nitroreductase</fullName>
    </submittedName>
</protein>
<feature type="domain" description="Nitroreductase" evidence="3">
    <location>
        <begin position="100"/>
        <end position="150"/>
    </location>
</feature>
<name>A0A126QQE8_9BACT</name>
<keyword evidence="6" id="KW-1185">Reference proteome</keyword>
<keyword evidence="2" id="KW-0560">Oxidoreductase</keyword>
<dbReference type="PANTHER" id="PTHR43673:SF10">
    <property type="entry name" value="NADH DEHYDROGENASE_NAD(P)H NITROREDUCTASE XCC3605-RELATED"/>
    <property type="match status" value="1"/>
</dbReference>
<reference evidence="4 6" key="1">
    <citation type="journal article" date="2016" name="Front. Microbiol.">
        <title>Genome Sequence of the Piezophilic, Mesophilic Sulfate-Reducing Bacterium Desulfovibrio indicus J2T.</title>
        <authorList>
            <person name="Cao J."/>
            <person name="Maignien L."/>
            <person name="Shao Z."/>
            <person name="Alain K."/>
            <person name="Jebbar M."/>
        </authorList>
    </citation>
    <scope>NUCLEOTIDE SEQUENCE [LARGE SCALE GENOMIC DNA]</scope>
    <source>
        <strain evidence="4 6">J2</strain>
    </source>
</reference>
<organism evidence="5 7">
    <name type="scientific">Pseudodesulfovibrio indicus</name>
    <dbReference type="NCBI Taxonomy" id="1716143"/>
    <lineage>
        <taxon>Bacteria</taxon>
        <taxon>Pseudomonadati</taxon>
        <taxon>Thermodesulfobacteriota</taxon>
        <taxon>Desulfovibrionia</taxon>
        <taxon>Desulfovibrionales</taxon>
        <taxon>Desulfovibrionaceae</taxon>
    </lineage>
</organism>
<dbReference type="InterPro" id="IPR029479">
    <property type="entry name" value="Nitroreductase"/>
</dbReference>
<dbReference type="PANTHER" id="PTHR43673">
    <property type="entry name" value="NAD(P)H NITROREDUCTASE YDGI-RELATED"/>
    <property type="match status" value="1"/>
</dbReference>
<feature type="domain" description="Nitroreductase" evidence="3">
    <location>
        <begin position="9"/>
        <end position="63"/>
    </location>
</feature>
<evidence type="ECO:0000313" key="5">
    <source>
        <dbReference type="EMBL" id="TDT87227.1"/>
    </source>
</evidence>